<keyword evidence="10" id="KW-0482">Metalloprotease</keyword>
<dbReference type="GO" id="GO:0030198">
    <property type="term" value="P:extracellular matrix organization"/>
    <property type="evidence" value="ECO:0007669"/>
    <property type="project" value="InterPro"/>
</dbReference>
<dbReference type="InterPro" id="IPR000884">
    <property type="entry name" value="TSP1_rpt"/>
</dbReference>
<dbReference type="InterPro" id="IPR036383">
    <property type="entry name" value="TSP1_rpt_sf"/>
</dbReference>
<evidence type="ECO:0000256" key="5">
    <source>
        <dbReference type="ARBA" id="ARBA00022723"/>
    </source>
</evidence>
<dbReference type="PRINTS" id="PR01857">
    <property type="entry name" value="ADAMTSFAMILY"/>
</dbReference>
<evidence type="ECO:0000313" key="21">
    <source>
        <dbReference type="Proteomes" id="UP000596742"/>
    </source>
</evidence>
<keyword evidence="3" id="KW-0272">Extracellular matrix</keyword>
<accession>A0A8B6DJ01</accession>
<feature type="disulfide bond" evidence="15">
    <location>
        <begin position="424"/>
        <end position="458"/>
    </location>
</feature>
<feature type="disulfide bond" evidence="15">
    <location>
        <begin position="299"/>
        <end position="378"/>
    </location>
</feature>
<feature type="disulfide bond" evidence="15">
    <location>
        <begin position="261"/>
        <end position="305"/>
    </location>
</feature>
<feature type="binding site" evidence="14">
    <location>
        <position position="277"/>
    </location>
    <ligand>
        <name>Ca(2+)</name>
        <dbReference type="ChEBI" id="CHEBI:29108"/>
        <label>1</label>
    </ligand>
</feature>
<dbReference type="OrthoDB" id="5855429at2759"/>
<feature type="binding site" evidence="14 16">
    <location>
        <position position="331"/>
    </location>
    <ligand>
        <name>Zn(2+)</name>
        <dbReference type="ChEBI" id="CHEBI:29105"/>
        <note>catalytic</note>
    </ligand>
</feature>
<name>A0A8B6DJ01_MYTGA</name>
<feature type="binding site" evidence="14">
    <location>
        <position position="187"/>
    </location>
    <ligand>
        <name>Ca(2+)</name>
        <dbReference type="ChEBI" id="CHEBI:29108"/>
        <label>1</label>
    </ligand>
</feature>
<dbReference type="Gene3D" id="3.40.1620.60">
    <property type="match status" value="1"/>
</dbReference>
<dbReference type="Pfam" id="PF19236">
    <property type="entry name" value="ADAMTS_CR_3"/>
    <property type="match status" value="1"/>
</dbReference>
<feature type="active site" evidence="13 16">
    <location>
        <position position="322"/>
    </location>
</feature>
<evidence type="ECO:0000256" key="2">
    <source>
        <dbReference type="ARBA" id="ARBA00022525"/>
    </source>
</evidence>
<gene>
    <name evidence="20" type="ORF">MGAL_10B023816</name>
</gene>
<dbReference type="PROSITE" id="PS50092">
    <property type="entry name" value="TSP1"/>
    <property type="match status" value="4"/>
</dbReference>
<dbReference type="GO" id="GO:0046872">
    <property type="term" value="F:metal ion binding"/>
    <property type="evidence" value="ECO:0007669"/>
    <property type="project" value="UniProtKB-KW"/>
</dbReference>
<keyword evidence="11 15" id="KW-1015">Disulfide bond</keyword>
<evidence type="ECO:0000259" key="19">
    <source>
        <dbReference type="PROSITE" id="PS50900"/>
    </source>
</evidence>
<dbReference type="SUPFAM" id="SSF82895">
    <property type="entry name" value="TSP-1 type 1 repeat"/>
    <property type="match status" value="7"/>
</dbReference>
<dbReference type="InterPro" id="IPR024079">
    <property type="entry name" value="MetalloPept_cat_dom_sf"/>
</dbReference>
<protein>
    <submittedName>
        <fullName evidence="20">A disintegrin and metalloproteinase with thrombospondin motifs 3</fullName>
        <ecNumber evidence="20">3.4.24.-</ecNumber>
    </submittedName>
</protein>
<dbReference type="SUPFAM" id="SSF55486">
    <property type="entry name" value="Metalloproteases ('zincins'), catalytic domain"/>
    <property type="match status" value="1"/>
</dbReference>
<feature type="binding site" evidence="14">
    <location>
        <position position="378"/>
    </location>
    <ligand>
        <name>Ca(2+)</name>
        <dbReference type="ChEBI" id="CHEBI:29108"/>
        <label>1</label>
    </ligand>
</feature>
<feature type="binding site" evidence="14 16">
    <location>
        <position position="321"/>
    </location>
    <ligand>
        <name>Zn(2+)</name>
        <dbReference type="ChEBI" id="CHEBI:29105"/>
        <note>catalytic</note>
    </ligand>
</feature>
<evidence type="ECO:0000256" key="13">
    <source>
        <dbReference type="PIRSR" id="PIRSR613273-1"/>
    </source>
</evidence>
<dbReference type="InterPro" id="IPR041645">
    <property type="entry name" value="ADAMTS_CR_2"/>
</dbReference>
<feature type="signal peptide" evidence="17">
    <location>
        <begin position="1"/>
        <end position="22"/>
    </location>
</feature>
<comment type="subcellular location">
    <subcellularLocation>
        <location evidence="1">Secreted</location>
        <location evidence="1">Extracellular space</location>
        <location evidence="1">Extracellular matrix</location>
    </subcellularLocation>
</comment>
<comment type="cofactor">
    <cofactor evidence="14">
        <name>Zn(2+)</name>
        <dbReference type="ChEBI" id="CHEBI:29105"/>
    </cofactor>
    <text evidence="14">Binds 1 zinc ion per subunit.</text>
</comment>
<feature type="domain" description="PLAC" evidence="19">
    <location>
        <begin position="1270"/>
        <end position="1307"/>
    </location>
</feature>
<keyword evidence="20" id="KW-0401">Integrin</keyword>
<feature type="disulfide bond" evidence="15">
    <location>
        <begin position="485"/>
        <end position="522"/>
    </location>
</feature>
<dbReference type="InterPro" id="IPR010909">
    <property type="entry name" value="PLAC"/>
</dbReference>
<feature type="disulfide bond" evidence="15">
    <location>
        <begin position="416"/>
        <end position="438"/>
    </location>
</feature>
<dbReference type="PANTHER" id="PTHR13723:SF304">
    <property type="entry name" value="A DISINTEGRIN AND METALLOPROTEINASE WITH THROMBOSPONDIN MOTIFS 2-LIKE PROTEIN"/>
    <property type="match status" value="1"/>
</dbReference>
<comment type="caution">
    <text evidence="20">The sequence shown here is derived from an EMBL/GenBank/DDBJ whole genome shotgun (WGS) entry which is preliminary data.</text>
</comment>
<dbReference type="GO" id="GO:0007229">
    <property type="term" value="P:integrin-mediated signaling pathway"/>
    <property type="evidence" value="ECO:0007669"/>
    <property type="project" value="UniProtKB-KW"/>
</dbReference>
<feature type="disulfide bond" evidence="15">
    <location>
        <begin position="338"/>
        <end position="364"/>
    </location>
</feature>
<evidence type="ECO:0000259" key="18">
    <source>
        <dbReference type="PROSITE" id="PS50215"/>
    </source>
</evidence>
<dbReference type="PANTHER" id="PTHR13723">
    <property type="entry name" value="ADAMTS A DISINTEGRIN AND METALLOPROTEASE WITH THROMBOSPONDIN MOTIFS PROTEASE"/>
    <property type="match status" value="1"/>
</dbReference>
<evidence type="ECO:0000256" key="9">
    <source>
        <dbReference type="ARBA" id="ARBA00022833"/>
    </source>
</evidence>
<feature type="domain" description="Peptidase M12B" evidence="18">
    <location>
        <begin position="184"/>
        <end position="371"/>
    </location>
</feature>
<dbReference type="GO" id="GO:0006508">
    <property type="term" value="P:proteolysis"/>
    <property type="evidence" value="ECO:0007669"/>
    <property type="project" value="UniProtKB-KW"/>
</dbReference>
<feature type="binding site" evidence="14 16">
    <location>
        <position position="325"/>
    </location>
    <ligand>
        <name>Zn(2+)</name>
        <dbReference type="ChEBI" id="CHEBI:29105"/>
        <note>catalytic</note>
    </ligand>
</feature>
<keyword evidence="4" id="KW-0645">Protease</keyword>
<dbReference type="InterPro" id="IPR010294">
    <property type="entry name" value="ADAMTS_spacer1"/>
</dbReference>
<keyword evidence="5 14" id="KW-0479">Metal-binding</keyword>
<dbReference type="Gene3D" id="2.20.100.10">
    <property type="entry name" value="Thrombospondin type-1 (TSP1) repeat"/>
    <property type="match status" value="6"/>
</dbReference>
<keyword evidence="12" id="KW-0325">Glycoprotein</keyword>
<dbReference type="Proteomes" id="UP000596742">
    <property type="component" value="Unassembled WGS sequence"/>
</dbReference>
<dbReference type="Pfam" id="PF00090">
    <property type="entry name" value="TSP_1"/>
    <property type="match status" value="1"/>
</dbReference>
<dbReference type="PROSITE" id="PS50215">
    <property type="entry name" value="ADAM_MEPRO"/>
    <property type="match status" value="1"/>
</dbReference>
<proteinExistence type="predicted"/>
<dbReference type="Pfam" id="PF05986">
    <property type="entry name" value="ADAMTS_spacer1"/>
    <property type="match status" value="1"/>
</dbReference>
<evidence type="ECO:0000256" key="11">
    <source>
        <dbReference type="ARBA" id="ARBA00023157"/>
    </source>
</evidence>
<organism evidence="20 21">
    <name type="scientific">Mytilus galloprovincialis</name>
    <name type="common">Mediterranean mussel</name>
    <dbReference type="NCBI Taxonomy" id="29158"/>
    <lineage>
        <taxon>Eukaryota</taxon>
        <taxon>Metazoa</taxon>
        <taxon>Spiralia</taxon>
        <taxon>Lophotrochozoa</taxon>
        <taxon>Mollusca</taxon>
        <taxon>Bivalvia</taxon>
        <taxon>Autobranchia</taxon>
        <taxon>Pteriomorphia</taxon>
        <taxon>Mytilida</taxon>
        <taxon>Mytiloidea</taxon>
        <taxon>Mytilidae</taxon>
        <taxon>Mytilinae</taxon>
        <taxon>Mytilus</taxon>
    </lineage>
</organism>
<keyword evidence="14" id="KW-0106">Calcium</keyword>
<keyword evidence="6 17" id="KW-0732">Signal</keyword>
<feature type="chain" id="PRO_5032586975" evidence="17">
    <location>
        <begin position="23"/>
        <end position="1307"/>
    </location>
</feature>
<evidence type="ECO:0000256" key="10">
    <source>
        <dbReference type="ARBA" id="ARBA00023049"/>
    </source>
</evidence>
<dbReference type="GO" id="GO:0004222">
    <property type="term" value="F:metalloendopeptidase activity"/>
    <property type="evidence" value="ECO:0007669"/>
    <property type="project" value="InterPro"/>
</dbReference>
<keyword evidence="8 20" id="KW-0378">Hydrolase</keyword>
<dbReference type="SMART" id="SM00209">
    <property type="entry name" value="TSP1"/>
    <property type="match status" value="8"/>
</dbReference>
<dbReference type="PRINTS" id="PR01705">
    <property type="entry name" value="TSP1REPEAT"/>
</dbReference>
<dbReference type="Pfam" id="PF17771">
    <property type="entry name" value="ADAMTS_CR_2"/>
    <property type="match status" value="1"/>
</dbReference>
<evidence type="ECO:0000256" key="16">
    <source>
        <dbReference type="PROSITE-ProRule" id="PRU00276"/>
    </source>
</evidence>
<evidence type="ECO:0000313" key="20">
    <source>
        <dbReference type="EMBL" id="VDI19798.1"/>
    </source>
</evidence>
<feature type="binding site" evidence="14">
    <location>
        <position position="187"/>
    </location>
    <ligand>
        <name>Ca(2+)</name>
        <dbReference type="ChEBI" id="CHEBI:29108"/>
        <label>2</label>
    </ligand>
</feature>
<dbReference type="Gene3D" id="2.60.120.830">
    <property type="match status" value="1"/>
</dbReference>
<feature type="disulfide bond" evidence="15">
    <location>
        <begin position="405"/>
        <end position="429"/>
    </location>
</feature>
<dbReference type="InterPro" id="IPR045371">
    <property type="entry name" value="ADAMTS_CR_3"/>
</dbReference>
<keyword evidence="7" id="KW-0677">Repeat</keyword>
<sequence length="1307" mass="149079">MNTIGISLALFQSLSIVCICLGSLRSVCLEEEQSVIIPYISNRNGQFISDLNNSTSYQYLYISFKWKNGLHTLQLQKSVQSLSNIHLTWDDGNETLSSSFHDECSYQGNVVGKAGSVAAVSVCDNLNGYVLTTGYEFVIENLDDDYHKTGLHKLTACRVKDFNLIQMKTNNKSRHRRDASDSKKYLEVLLAVDPSVVQFIGKDKVESYVLTIMNIVNRVYKHDTLETDIEVVTTNIFLMTNTDVKAVYVKNDARLTVDRFCAYMASHPRYAVGSKHDISVMITRNAIGPAGYAPITGMCNPTRSCALIKDEGFTSAFIVAHEIAHVIGVYHDGHGNDCGGREFQYSMMASMVQSTLHHYWWSRCSNDRIKQAMPYLTCMNNNPLEDPLKGVSDPLGKAFNLDDQCKYEFGANHISCRSYYGDLCDTLWCAEKSNMRLCKTKRGRPLNGTPCSSGKYWCMDGKCSYHGHNKPRDGKWGEWGSWTSCSTDCEVGIKERSRRCNNPRPAFGGKPCEGDDKEVYTCSTGKECKEYSDLRALQCSALNGIPIRGVAHTWLAYQKEKEKDQCKFTCQSNDTGQTRSFEDMDLEDGTPCTYENPNNICVKGECWKVGCDGQMNSTETYDDCGVCGGNGSDCKLVKGTYERMFRYERWPPRYERILVIPANSRKIVITEGQSASHFFAVRDPAYGIYYLNGNRRLATRSKKIVMNGAWFEYENQYNRESLKSLGPLRRPLELMMMPQNKYQKARVNYEYIVKKDDFTFEKSKYEWVYDHWTDCSVTCGDGTQHIVNKCIDKDTKESVIDDRCLYVGSKTDEPIKCERKPCDAETYVWAMQLTWKQCSVTCGGGIQTQEYTCENKTPSGSFIQVDVSYCDNTSSPNYTQPCNEKQCGFYEWESTDQWTACPITCGFEGWQFEIFNCSYVMGEEREVANESFCGVNLKPNITRACRLEPCYQQWYQWGFNNEYTECSAKCGENGIQFPVFFCEQIDSHGFSDIVSLKMCDNLIRPENSTKPCTQDKCVFEWFEWHYEEWSECSVPCGNTGYKTRDYHCKRMYSNGTSETEKIYMCDDLQRPVYKKDCSGPPCKYSIFRLKYSEKWEECTATCGDMGIQTQKSFCQEVMPNGTINDVSIHMCADLVSLSEIQACNRIPCIKYKWTASPFWTNCTAMCGDDGLTYQMHYCDMVKEDGSTQFVHFEFCADIQMPFVSKECNRRQCDQEWIAGNWSKCSTTCDKGVQRRPVICGEPENTNDDFLCLGDPPSSIQACKLEACPLDDATCIDKRSFCGRMASRRRCAYRGYKDRCCASCSKWH</sequence>
<dbReference type="FunFam" id="2.20.100.10:FF:000002">
    <property type="entry name" value="Unc-5 netrin receptor C"/>
    <property type="match status" value="1"/>
</dbReference>
<evidence type="ECO:0000256" key="15">
    <source>
        <dbReference type="PIRSR" id="PIRSR613273-3"/>
    </source>
</evidence>
<dbReference type="PROSITE" id="PS50900">
    <property type="entry name" value="PLAC"/>
    <property type="match status" value="1"/>
</dbReference>
<comment type="caution">
    <text evidence="16">Lacks conserved residue(s) required for the propagation of feature annotation.</text>
</comment>
<dbReference type="InterPro" id="IPR001590">
    <property type="entry name" value="Peptidase_M12B"/>
</dbReference>
<evidence type="ECO:0000256" key="4">
    <source>
        <dbReference type="ARBA" id="ARBA00022670"/>
    </source>
</evidence>
<feature type="disulfide bond" evidence="15">
    <location>
        <begin position="500"/>
        <end position="512"/>
    </location>
</feature>
<evidence type="ECO:0000256" key="6">
    <source>
        <dbReference type="ARBA" id="ARBA00022729"/>
    </source>
</evidence>
<evidence type="ECO:0000256" key="7">
    <source>
        <dbReference type="ARBA" id="ARBA00022737"/>
    </source>
</evidence>
<dbReference type="Gene3D" id="3.40.390.10">
    <property type="entry name" value="Collagenase (Catalytic Domain)"/>
    <property type="match status" value="1"/>
</dbReference>
<reference evidence="20" key="1">
    <citation type="submission" date="2018-11" db="EMBL/GenBank/DDBJ databases">
        <authorList>
            <person name="Alioto T."/>
            <person name="Alioto T."/>
        </authorList>
    </citation>
    <scope>NUCLEOTIDE SEQUENCE</scope>
</reference>
<dbReference type="Pfam" id="PF01421">
    <property type="entry name" value="Reprolysin"/>
    <property type="match status" value="1"/>
</dbReference>
<evidence type="ECO:0000256" key="3">
    <source>
        <dbReference type="ARBA" id="ARBA00022530"/>
    </source>
</evidence>
<keyword evidence="9 14" id="KW-0862">Zinc</keyword>
<evidence type="ECO:0000256" key="1">
    <source>
        <dbReference type="ARBA" id="ARBA00004498"/>
    </source>
</evidence>
<evidence type="ECO:0000256" key="12">
    <source>
        <dbReference type="ARBA" id="ARBA00023180"/>
    </source>
</evidence>
<dbReference type="Pfam" id="PF19030">
    <property type="entry name" value="TSP1_ADAMTS"/>
    <property type="match status" value="6"/>
</dbReference>
<evidence type="ECO:0000256" key="14">
    <source>
        <dbReference type="PIRSR" id="PIRSR613273-2"/>
    </source>
</evidence>
<dbReference type="InterPro" id="IPR013273">
    <property type="entry name" value="ADAMTS/ADAMTS-like"/>
</dbReference>
<feature type="disulfide bond" evidence="15">
    <location>
        <begin position="451"/>
        <end position="463"/>
    </location>
</feature>
<dbReference type="InterPro" id="IPR050439">
    <property type="entry name" value="ADAMTS_ADAMTS-like"/>
</dbReference>
<dbReference type="EC" id="3.4.24.-" evidence="20"/>
<dbReference type="EMBL" id="UYJE01003499">
    <property type="protein sequence ID" value="VDI19798.1"/>
    <property type="molecule type" value="Genomic_DNA"/>
</dbReference>
<evidence type="ECO:0000256" key="8">
    <source>
        <dbReference type="ARBA" id="ARBA00022801"/>
    </source>
</evidence>
<keyword evidence="21" id="KW-1185">Reference proteome</keyword>
<keyword evidence="2" id="KW-0964">Secreted</keyword>
<evidence type="ECO:0000256" key="17">
    <source>
        <dbReference type="SAM" id="SignalP"/>
    </source>
</evidence>